<dbReference type="Pfam" id="PF00282">
    <property type="entry name" value="Pyridoxal_deC"/>
    <property type="match status" value="1"/>
</dbReference>
<dbReference type="Gene3D" id="3.40.640.10">
    <property type="entry name" value="Type I PLP-dependent aspartate aminotransferase-like (Major domain)"/>
    <property type="match status" value="1"/>
</dbReference>
<name>A0A1T3MU51_9FLAO</name>
<keyword evidence="3" id="KW-0210">Decarboxylase</keyword>
<dbReference type="Proteomes" id="UP000190813">
    <property type="component" value="Unassembled WGS sequence"/>
</dbReference>
<dbReference type="Gene3D" id="3.90.1150.10">
    <property type="entry name" value="Aspartate Aminotransferase, domain 1"/>
    <property type="match status" value="1"/>
</dbReference>
<keyword evidence="5 7" id="KW-0456">Lyase</keyword>
<evidence type="ECO:0000256" key="3">
    <source>
        <dbReference type="ARBA" id="ARBA00022793"/>
    </source>
</evidence>
<evidence type="ECO:0000256" key="7">
    <source>
        <dbReference type="RuleBase" id="RU000382"/>
    </source>
</evidence>
<dbReference type="InterPro" id="IPR015421">
    <property type="entry name" value="PyrdxlP-dep_Trfase_major"/>
</dbReference>
<organism evidence="8 9">
    <name type="scientific">Elizabethkingia occulta</name>
    <dbReference type="NCBI Taxonomy" id="1867263"/>
    <lineage>
        <taxon>Bacteria</taxon>
        <taxon>Pseudomonadati</taxon>
        <taxon>Bacteroidota</taxon>
        <taxon>Flavobacteriia</taxon>
        <taxon>Flavobacteriales</taxon>
        <taxon>Weeksellaceae</taxon>
        <taxon>Elizabethkingia</taxon>
    </lineage>
</organism>
<evidence type="ECO:0000256" key="2">
    <source>
        <dbReference type="ARBA" id="ARBA00009533"/>
    </source>
</evidence>
<protein>
    <submittedName>
        <fullName evidence="8">Decarboxylase</fullName>
    </submittedName>
</protein>
<dbReference type="GO" id="GO:0016831">
    <property type="term" value="F:carboxy-lyase activity"/>
    <property type="evidence" value="ECO:0007669"/>
    <property type="project" value="UniProtKB-KW"/>
</dbReference>
<dbReference type="PANTHER" id="PTHR45677">
    <property type="entry name" value="GLUTAMATE DECARBOXYLASE-RELATED"/>
    <property type="match status" value="1"/>
</dbReference>
<feature type="modified residue" description="N6-(pyridoxal phosphate)lysine" evidence="6">
    <location>
        <position position="328"/>
    </location>
</feature>
<evidence type="ECO:0000256" key="6">
    <source>
        <dbReference type="PIRSR" id="PIRSR602129-50"/>
    </source>
</evidence>
<evidence type="ECO:0000256" key="5">
    <source>
        <dbReference type="ARBA" id="ARBA00023239"/>
    </source>
</evidence>
<proteinExistence type="inferred from homology"/>
<keyword evidence="9" id="KW-1185">Reference proteome</keyword>
<dbReference type="CDD" id="cd06450">
    <property type="entry name" value="DOPA_deC_like"/>
    <property type="match status" value="1"/>
</dbReference>
<keyword evidence="4 6" id="KW-0663">Pyridoxal phosphate</keyword>
<sequence length="510" mass="57711">METKFETVPYRKVLKGGSSEYMDIFHGTPENINYYQKTVQDTLEVITNFLQTRQTPLGDTSVQRNKSKMNLVDINSDETISVKECLSELCDIYINDATAFHHSSYVAHLNCPILIPTLAAEMIISSINSSMDTWDQSLGATTIELRLIEWMGKKMKYPEGFDGVFTSGGTQSNLMALLIARDAYIKKNYNIIPDQHGLPTEAKKFRIFCSEKSHFSLNKGASILGLGKDAIISVPVDQDYKMDIRKLEELLYEERGKGNLPIAIVGTAGTTDFGSIDPLPEISRIAQENGMWFHVDAAYGGGLLLSNQHRSKLNGLENADSCTIDLHKTFFQPISASMFLMRDHNNVSFIQYYADYLNPKDQETSGVPNLVKKSLQTTRRFDALKFWFTLRTVGEEKLGSYIDEIIDLTKEVYYLLNEYENFETLNSPEISALVFRYAPPGFPEDRLTELNQKIKQAVFDSGKAMVAGTKVNKQFYLKFTLLNPMTTIDEIQKIINLIQEIGEEQSKNLI</sequence>
<dbReference type="PANTHER" id="PTHR45677:SF8">
    <property type="entry name" value="CYSTEINE SULFINIC ACID DECARBOXYLASE"/>
    <property type="match status" value="1"/>
</dbReference>
<dbReference type="InterPro" id="IPR015424">
    <property type="entry name" value="PyrdxlP-dep_Trfase"/>
</dbReference>
<reference evidence="8 9" key="1">
    <citation type="submission" date="2016-06" db="EMBL/GenBank/DDBJ databases">
        <title>Revisiting the taxonomy of the Elizabethkingia Genus based on Whole-Genome Sequencing, Optical Mapping, and MALDI-TOF.</title>
        <authorList>
            <person name="Nicholson A.C."/>
        </authorList>
    </citation>
    <scope>NUCLEOTIDE SEQUENCE [LARGE SCALE GENOMIC DNA]</scope>
    <source>
        <strain evidence="8 9">G4070</strain>
    </source>
</reference>
<accession>A0A1T3MU51</accession>
<comment type="caution">
    <text evidence="8">The sequence shown here is derived from an EMBL/GenBank/DDBJ whole genome shotgun (WGS) entry which is preliminary data.</text>
</comment>
<dbReference type="InterPro" id="IPR015422">
    <property type="entry name" value="PyrdxlP-dep_Trfase_small"/>
</dbReference>
<evidence type="ECO:0000256" key="4">
    <source>
        <dbReference type="ARBA" id="ARBA00022898"/>
    </source>
</evidence>
<dbReference type="RefSeq" id="WP_078770693.1">
    <property type="nucleotide sequence ID" value="NZ_CBCSBR010000016.1"/>
</dbReference>
<gene>
    <name evidence="8" type="ORF">BAZ10_12975</name>
</gene>
<dbReference type="AlphaFoldDB" id="A0A1T3MU51"/>
<evidence type="ECO:0000313" key="8">
    <source>
        <dbReference type="EMBL" id="OPC68094.1"/>
    </source>
</evidence>
<dbReference type="GO" id="GO:0030170">
    <property type="term" value="F:pyridoxal phosphate binding"/>
    <property type="evidence" value="ECO:0007669"/>
    <property type="project" value="InterPro"/>
</dbReference>
<dbReference type="EMBL" id="MAHX01000005">
    <property type="protein sequence ID" value="OPC68094.1"/>
    <property type="molecule type" value="Genomic_DNA"/>
</dbReference>
<dbReference type="SUPFAM" id="SSF53383">
    <property type="entry name" value="PLP-dependent transferases"/>
    <property type="match status" value="1"/>
</dbReference>
<dbReference type="GO" id="GO:0005737">
    <property type="term" value="C:cytoplasm"/>
    <property type="evidence" value="ECO:0007669"/>
    <property type="project" value="TreeGrafter"/>
</dbReference>
<evidence type="ECO:0000256" key="1">
    <source>
        <dbReference type="ARBA" id="ARBA00001933"/>
    </source>
</evidence>
<dbReference type="GO" id="GO:0019752">
    <property type="term" value="P:carboxylic acid metabolic process"/>
    <property type="evidence" value="ECO:0007669"/>
    <property type="project" value="InterPro"/>
</dbReference>
<comment type="similarity">
    <text evidence="2 7">Belongs to the group II decarboxylase family.</text>
</comment>
<comment type="cofactor">
    <cofactor evidence="1 6 7">
        <name>pyridoxal 5'-phosphate</name>
        <dbReference type="ChEBI" id="CHEBI:597326"/>
    </cofactor>
</comment>
<evidence type="ECO:0000313" key="9">
    <source>
        <dbReference type="Proteomes" id="UP000190813"/>
    </source>
</evidence>
<dbReference type="InterPro" id="IPR002129">
    <property type="entry name" value="PyrdxlP-dep_de-COase"/>
</dbReference>